<keyword evidence="1" id="KW-0472">Membrane</keyword>
<feature type="transmembrane region" description="Helical" evidence="1">
    <location>
        <begin position="194"/>
        <end position="219"/>
    </location>
</feature>
<dbReference type="Proteomes" id="UP000298781">
    <property type="component" value="Chromosome"/>
</dbReference>
<feature type="transmembrane region" description="Helical" evidence="1">
    <location>
        <begin position="153"/>
        <end position="174"/>
    </location>
</feature>
<evidence type="ECO:0000313" key="2">
    <source>
        <dbReference type="EMBL" id="QCI62840.1"/>
    </source>
</evidence>
<dbReference type="AlphaFoldDB" id="A0A4D7AYU0"/>
<dbReference type="PIRSF" id="PIRSF033239">
    <property type="entry name" value="ExoD"/>
    <property type="match status" value="1"/>
</dbReference>
<feature type="transmembrane region" description="Helical" evidence="1">
    <location>
        <begin position="76"/>
        <end position="99"/>
    </location>
</feature>
<evidence type="ECO:0000313" key="3">
    <source>
        <dbReference type="Proteomes" id="UP000298781"/>
    </source>
</evidence>
<keyword evidence="1" id="KW-0812">Transmembrane</keyword>
<dbReference type="KEGG" id="pstg:E8M01_00415"/>
<reference evidence="2 3" key="1">
    <citation type="submission" date="2019-04" db="EMBL/GenBank/DDBJ databases">
        <title>Phreatobacter aquaticus sp. nov.</title>
        <authorList>
            <person name="Choi A."/>
        </authorList>
    </citation>
    <scope>NUCLEOTIDE SEQUENCE [LARGE SCALE GENOMIC DNA]</scope>
    <source>
        <strain evidence="2 3">KCTC 52518</strain>
    </source>
</reference>
<gene>
    <name evidence="2" type="ORF">E8M01_00415</name>
</gene>
<organism evidence="2 3">
    <name type="scientific">Phreatobacter stygius</name>
    <dbReference type="NCBI Taxonomy" id="1940610"/>
    <lineage>
        <taxon>Bacteria</taxon>
        <taxon>Pseudomonadati</taxon>
        <taxon>Pseudomonadota</taxon>
        <taxon>Alphaproteobacteria</taxon>
        <taxon>Hyphomicrobiales</taxon>
        <taxon>Phreatobacteraceae</taxon>
        <taxon>Phreatobacter</taxon>
    </lineage>
</organism>
<proteinExistence type="predicted"/>
<keyword evidence="3" id="KW-1185">Reference proteome</keyword>
<dbReference type="OrthoDB" id="8446803at2"/>
<accession>A0A4D7AYU0</accession>
<dbReference type="PANTHER" id="PTHR41795">
    <property type="entry name" value="EXOPOLYSACCHARIDE SYNTHESIS PROTEIN"/>
    <property type="match status" value="1"/>
</dbReference>
<dbReference type="PANTHER" id="PTHR41795:SF1">
    <property type="entry name" value="EXOPOLYSACCHARIDE SYNTHESIS PROTEIN"/>
    <property type="match status" value="1"/>
</dbReference>
<protein>
    <submittedName>
        <fullName evidence="2">Exopolysaccharide biosynthesis protein</fullName>
    </submittedName>
</protein>
<dbReference type="Pfam" id="PF06055">
    <property type="entry name" value="ExoD"/>
    <property type="match status" value="1"/>
</dbReference>
<evidence type="ECO:0000256" key="1">
    <source>
        <dbReference type="SAM" id="Phobius"/>
    </source>
</evidence>
<name>A0A4D7AYU0_9HYPH</name>
<sequence>METCRATPYGPAEFRGPEPIVTSAPEKTSQIISSLMSAQASTHSEILSTITIGDLLAALRNRAFGLSLILFGLPNLLPIPGLPIITGLVLVLLALQIVVGRDVPWLPDRIARTALPREKLTAVMNRTMPLLTKLETLTRPRLGLAAGPTARRAVGVAVLVLAVLLVLVPIPWIGSMPQGLALCVFGLGLTERDGVLVVCGFILAAIATAIGAGIGYTVFAGAQAIF</sequence>
<keyword evidence="1" id="KW-1133">Transmembrane helix</keyword>
<dbReference type="EMBL" id="CP039690">
    <property type="protein sequence ID" value="QCI62840.1"/>
    <property type="molecule type" value="Genomic_DNA"/>
</dbReference>
<dbReference type="InterPro" id="IPR010331">
    <property type="entry name" value="ExoD"/>
</dbReference>